<accession>A0A7J7NXS0</accession>
<dbReference type="EMBL" id="JACGCM010000455">
    <property type="protein sequence ID" value="KAF6171734.1"/>
    <property type="molecule type" value="Genomic_DNA"/>
</dbReference>
<keyword evidence="2" id="KW-1185">Reference proteome</keyword>
<protein>
    <submittedName>
        <fullName evidence="1">Uncharacterized protein</fullName>
    </submittedName>
</protein>
<name>A0A7J7NXS0_9MAGN</name>
<dbReference type="Proteomes" id="UP000541444">
    <property type="component" value="Unassembled WGS sequence"/>
</dbReference>
<evidence type="ECO:0000313" key="1">
    <source>
        <dbReference type="EMBL" id="KAF6171734.1"/>
    </source>
</evidence>
<organism evidence="1 2">
    <name type="scientific">Kingdonia uniflora</name>
    <dbReference type="NCBI Taxonomy" id="39325"/>
    <lineage>
        <taxon>Eukaryota</taxon>
        <taxon>Viridiplantae</taxon>
        <taxon>Streptophyta</taxon>
        <taxon>Embryophyta</taxon>
        <taxon>Tracheophyta</taxon>
        <taxon>Spermatophyta</taxon>
        <taxon>Magnoliopsida</taxon>
        <taxon>Ranunculales</taxon>
        <taxon>Circaeasteraceae</taxon>
        <taxon>Kingdonia</taxon>
    </lineage>
</organism>
<dbReference type="OrthoDB" id="416834at2759"/>
<dbReference type="AlphaFoldDB" id="A0A7J7NXS0"/>
<sequence length="58" mass="6834">MANSRMIQTYFNSDEPWQTLEVAHRIAFGRRKLARSRISFLPREGKMLARLRSRGARV</sequence>
<proteinExistence type="predicted"/>
<reference evidence="1 2" key="1">
    <citation type="journal article" date="2020" name="IScience">
        <title>Genome Sequencing of the Endangered Kingdonia uniflora (Circaeasteraceae, Ranunculales) Reveals Potential Mechanisms of Evolutionary Specialization.</title>
        <authorList>
            <person name="Sun Y."/>
            <person name="Deng T."/>
            <person name="Zhang A."/>
            <person name="Moore M.J."/>
            <person name="Landis J.B."/>
            <person name="Lin N."/>
            <person name="Zhang H."/>
            <person name="Zhang X."/>
            <person name="Huang J."/>
            <person name="Zhang X."/>
            <person name="Sun H."/>
            <person name="Wang H."/>
        </authorList>
    </citation>
    <scope>NUCLEOTIDE SEQUENCE [LARGE SCALE GENOMIC DNA]</scope>
    <source>
        <strain evidence="1">TB1705</strain>
        <tissue evidence="1">Leaf</tissue>
    </source>
</reference>
<comment type="caution">
    <text evidence="1">The sequence shown here is derived from an EMBL/GenBank/DDBJ whole genome shotgun (WGS) entry which is preliminary data.</text>
</comment>
<gene>
    <name evidence="1" type="ORF">GIB67_007255</name>
</gene>
<evidence type="ECO:0000313" key="2">
    <source>
        <dbReference type="Proteomes" id="UP000541444"/>
    </source>
</evidence>